<feature type="chain" id="PRO_5040423045" evidence="1">
    <location>
        <begin position="17"/>
        <end position="133"/>
    </location>
</feature>
<proteinExistence type="predicted"/>
<dbReference type="AlphaFoldDB" id="A0A9P7QU97"/>
<organism evidence="2 3">
    <name type="scientific">Colletotrichum scovillei</name>
    <dbReference type="NCBI Taxonomy" id="1209932"/>
    <lineage>
        <taxon>Eukaryota</taxon>
        <taxon>Fungi</taxon>
        <taxon>Dikarya</taxon>
        <taxon>Ascomycota</taxon>
        <taxon>Pezizomycotina</taxon>
        <taxon>Sordariomycetes</taxon>
        <taxon>Hypocreomycetidae</taxon>
        <taxon>Glomerellales</taxon>
        <taxon>Glomerellaceae</taxon>
        <taxon>Colletotrichum</taxon>
        <taxon>Colletotrichum acutatum species complex</taxon>
    </lineage>
</organism>
<reference evidence="2" key="1">
    <citation type="submission" date="2021-05" db="EMBL/GenBank/DDBJ databases">
        <title>Comparative genomics of three Colletotrichum scovillei strains and genetic complementation revealed genes involved fungal growth and virulence on chili pepper.</title>
        <authorList>
            <person name="Hsieh D.-K."/>
            <person name="Chuang S.-C."/>
            <person name="Chen C.-Y."/>
            <person name="Chao Y.-T."/>
            <person name="Lu M.-Y.J."/>
            <person name="Lee M.-H."/>
            <person name="Shih M.-C."/>
        </authorList>
    </citation>
    <scope>NUCLEOTIDE SEQUENCE</scope>
    <source>
        <strain evidence="2">Coll-153</strain>
    </source>
</reference>
<protein>
    <submittedName>
        <fullName evidence="2">Uncharacterized protein</fullName>
    </submittedName>
</protein>
<evidence type="ECO:0000256" key="1">
    <source>
        <dbReference type="SAM" id="SignalP"/>
    </source>
</evidence>
<comment type="caution">
    <text evidence="2">The sequence shown here is derived from an EMBL/GenBank/DDBJ whole genome shotgun (WGS) entry which is preliminary data.</text>
</comment>
<keyword evidence="3" id="KW-1185">Reference proteome</keyword>
<keyword evidence="1" id="KW-0732">Signal</keyword>
<evidence type="ECO:0000313" key="2">
    <source>
        <dbReference type="EMBL" id="KAG7043283.1"/>
    </source>
</evidence>
<accession>A0A9P7QU97</accession>
<gene>
    <name evidence="2" type="ORF">JMJ77_002989</name>
</gene>
<sequence>MKFAAVFLPLIPAALAGECIRDGGCPGCGQVASVSYVQDGSTSTATAASYGSVTFSDTTITVKNTSKKWLLFCNYGSACFPVEAGDTCTSTRQSSDSTALGLQVWSQDLQNARLGSAWKHGAESLDKRAGVTN</sequence>
<feature type="signal peptide" evidence="1">
    <location>
        <begin position="1"/>
        <end position="16"/>
    </location>
</feature>
<name>A0A9P7QU97_9PEZI</name>
<dbReference type="EMBL" id="JAESDN010000012">
    <property type="protein sequence ID" value="KAG7043283.1"/>
    <property type="molecule type" value="Genomic_DNA"/>
</dbReference>
<evidence type="ECO:0000313" key="3">
    <source>
        <dbReference type="Proteomes" id="UP000699042"/>
    </source>
</evidence>
<dbReference type="Proteomes" id="UP000699042">
    <property type="component" value="Unassembled WGS sequence"/>
</dbReference>